<dbReference type="InterPro" id="IPR003509">
    <property type="entry name" value="UPF0102_YraN-like"/>
</dbReference>
<evidence type="ECO:0000256" key="2">
    <source>
        <dbReference type="HAMAP-Rule" id="MF_00048"/>
    </source>
</evidence>
<dbReference type="CDD" id="cd20736">
    <property type="entry name" value="PoNe_Nuclease"/>
    <property type="match status" value="1"/>
</dbReference>
<organism evidence="3 4">
    <name type="scientific">Aureitalea marina</name>
    <dbReference type="NCBI Taxonomy" id="930804"/>
    <lineage>
        <taxon>Bacteria</taxon>
        <taxon>Pseudomonadati</taxon>
        <taxon>Bacteroidota</taxon>
        <taxon>Flavobacteriia</taxon>
        <taxon>Flavobacteriales</taxon>
        <taxon>Flavobacteriaceae</taxon>
        <taxon>Aureitalea</taxon>
    </lineage>
</organism>
<dbReference type="NCBIfam" id="NF009150">
    <property type="entry name" value="PRK12497.1-3"/>
    <property type="match status" value="1"/>
</dbReference>
<evidence type="ECO:0000256" key="1">
    <source>
        <dbReference type="ARBA" id="ARBA00006738"/>
    </source>
</evidence>
<dbReference type="PANTHER" id="PTHR34039">
    <property type="entry name" value="UPF0102 PROTEIN YRAN"/>
    <property type="match status" value="1"/>
</dbReference>
<name>A0A2S7KU50_9FLAO</name>
<dbReference type="Gene3D" id="3.40.1350.10">
    <property type="match status" value="1"/>
</dbReference>
<gene>
    <name evidence="3" type="ORF">BST85_10565</name>
</gene>
<keyword evidence="4" id="KW-1185">Reference proteome</keyword>
<dbReference type="Pfam" id="PF02021">
    <property type="entry name" value="UPF0102"/>
    <property type="match status" value="1"/>
</dbReference>
<dbReference type="AlphaFoldDB" id="A0A2S7KU50"/>
<sequence>MAYHNELGKQGEEYAANFLLEQGYTILKRNYRYDRAEIDIIAQKEPSTLVVVEVKTRNSSAFGGPQEFVNRSKINQLVKAADHYVCNGVLETEVRFDVIAVLINKKQIKLDHYPAAFYHF</sequence>
<dbReference type="OrthoDB" id="9802516at2"/>
<dbReference type="PANTHER" id="PTHR34039:SF1">
    <property type="entry name" value="UPF0102 PROTEIN YRAN"/>
    <property type="match status" value="1"/>
</dbReference>
<dbReference type="InterPro" id="IPR011335">
    <property type="entry name" value="Restrct_endonuc-II-like"/>
</dbReference>
<dbReference type="NCBIfam" id="NF009154">
    <property type="entry name" value="PRK12497.3-3"/>
    <property type="match status" value="1"/>
</dbReference>
<dbReference type="Proteomes" id="UP000239800">
    <property type="component" value="Unassembled WGS sequence"/>
</dbReference>
<dbReference type="InterPro" id="IPR011856">
    <property type="entry name" value="tRNA_endonuc-like_dom_sf"/>
</dbReference>
<dbReference type="HAMAP" id="MF_00048">
    <property type="entry name" value="UPF0102"/>
    <property type="match status" value="1"/>
</dbReference>
<accession>A0A2S7KU50</accession>
<evidence type="ECO:0000313" key="4">
    <source>
        <dbReference type="Proteomes" id="UP000239800"/>
    </source>
</evidence>
<comment type="caution">
    <text evidence="3">The sequence shown here is derived from an EMBL/GenBank/DDBJ whole genome shotgun (WGS) entry which is preliminary data.</text>
</comment>
<dbReference type="EMBL" id="MQUB01000001">
    <property type="protein sequence ID" value="PQB06053.1"/>
    <property type="molecule type" value="Genomic_DNA"/>
</dbReference>
<proteinExistence type="inferred from homology"/>
<protein>
    <recommendedName>
        <fullName evidence="2">UPF0102 protein BST85_10565</fullName>
    </recommendedName>
</protein>
<evidence type="ECO:0000313" key="3">
    <source>
        <dbReference type="EMBL" id="PQB06053.1"/>
    </source>
</evidence>
<dbReference type="SUPFAM" id="SSF52980">
    <property type="entry name" value="Restriction endonuclease-like"/>
    <property type="match status" value="1"/>
</dbReference>
<reference evidence="3 4" key="1">
    <citation type="submission" date="2016-11" db="EMBL/GenBank/DDBJ databases">
        <title>Trade-off between light-utilization and light-protection in marine flavobacteria.</title>
        <authorList>
            <person name="Kumagai Y."/>
        </authorList>
    </citation>
    <scope>NUCLEOTIDE SEQUENCE [LARGE SCALE GENOMIC DNA]</scope>
    <source>
        <strain evidence="3 4">NBRC 107741</strain>
    </source>
</reference>
<dbReference type="GO" id="GO:0003676">
    <property type="term" value="F:nucleic acid binding"/>
    <property type="evidence" value="ECO:0007669"/>
    <property type="project" value="InterPro"/>
</dbReference>
<comment type="similarity">
    <text evidence="1 2">Belongs to the UPF0102 family.</text>
</comment>